<dbReference type="RefSeq" id="WP_010937912.1">
    <property type="nucleotide sequence ID" value="NC_008751.1"/>
</dbReference>
<dbReference type="Pfam" id="PF03886">
    <property type="entry name" value="ABC_trans_aux"/>
    <property type="match status" value="1"/>
</dbReference>
<dbReference type="Gene3D" id="3.40.50.10610">
    <property type="entry name" value="ABC-type transport auxiliary lipoprotein component"/>
    <property type="match status" value="1"/>
</dbReference>
<evidence type="ECO:0000313" key="3">
    <source>
        <dbReference type="EMBL" id="ABM29361.1"/>
    </source>
</evidence>
<name>A0A0H3AAA7_NITV4</name>
<dbReference type="SUPFAM" id="SSF159594">
    <property type="entry name" value="XCC0632-like"/>
    <property type="match status" value="1"/>
</dbReference>
<proteinExistence type="predicted"/>
<feature type="chain" id="PRO_5002604192" evidence="1">
    <location>
        <begin position="25"/>
        <end position="211"/>
    </location>
</feature>
<dbReference type="EMBL" id="CP000527">
    <property type="protein sequence ID" value="ABM29361.1"/>
    <property type="molecule type" value="Genomic_DNA"/>
</dbReference>
<protein>
    <submittedName>
        <fullName evidence="3">Lipoprotein, putative</fullName>
    </submittedName>
</protein>
<gene>
    <name evidence="3" type="ordered locus">Dvul_2345</name>
</gene>
<evidence type="ECO:0000259" key="2">
    <source>
        <dbReference type="Pfam" id="PF03886"/>
    </source>
</evidence>
<feature type="signal peptide" evidence="1">
    <location>
        <begin position="1"/>
        <end position="24"/>
    </location>
</feature>
<organism evidence="3 4">
    <name type="scientific">Nitratidesulfovibrio vulgaris (strain DP4)</name>
    <name type="common">Desulfovibrio vulgaris</name>
    <dbReference type="NCBI Taxonomy" id="391774"/>
    <lineage>
        <taxon>Bacteria</taxon>
        <taxon>Pseudomonadati</taxon>
        <taxon>Thermodesulfobacteriota</taxon>
        <taxon>Desulfovibrionia</taxon>
        <taxon>Desulfovibrionales</taxon>
        <taxon>Desulfovibrionaceae</taxon>
        <taxon>Nitratidesulfovibrio</taxon>
    </lineage>
</organism>
<dbReference type="AlphaFoldDB" id="A0A0H3AAA7"/>
<sequence precursor="true">MTPFRNFTTLCAILLLAASTISGAGCARVLDPGPAPQRILLSPDMPRTDATPRPAAPVQLAVSLPETTRSLDTDHIAILQGRELSYLPNVRWGSHVPQMLQRHIIDALDAGTRIGTVSAESAGVFPDVRLMVDIQQFAARTEARETGVDIRLRLQMLDVRKGRIIASQNVEAYVPLADDRRATLLDGFEAALSGILEKTARWVELTVQQRN</sequence>
<accession>A0A0H3AAA7</accession>
<dbReference type="KEGG" id="dvl:Dvul_2345"/>
<evidence type="ECO:0000256" key="1">
    <source>
        <dbReference type="SAM" id="SignalP"/>
    </source>
</evidence>
<dbReference type="SMR" id="A0A0H3AAA7"/>
<dbReference type="PROSITE" id="PS51257">
    <property type="entry name" value="PROKAR_LIPOPROTEIN"/>
    <property type="match status" value="1"/>
</dbReference>
<dbReference type="Proteomes" id="UP000009173">
    <property type="component" value="Chromosome"/>
</dbReference>
<dbReference type="HOGENOM" id="CLU_093163_2_0_7"/>
<keyword evidence="1" id="KW-0732">Signal</keyword>
<evidence type="ECO:0000313" key="4">
    <source>
        <dbReference type="Proteomes" id="UP000009173"/>
    </source>
</evidence>
<keyword evidence="3" id="KW-0449">Lipoprotein</keyword>
<feature type="domain" description="ABC-type transport auxiliary lipoprotein component" evidence="2">
    <location>
        <begin position="41"/>
        <end position="195"/>
    </location>
</feature>
<dbReference type="InterPro" id="IPR005586">
    <property type="entry name" value="ABC_trans_aux"/>
</dbReference>
<reference evidence="4" key="1">
    <citation type="journal article" date="2009" name="Environ. Microbiol.">
        <title>Contribution of mobile genetic elements to Desulfovibrio vulgaris genome plasticity.</title>
        <authorList>
            <person name="Walker C.B."/>
            <person name="Stolyar S."/>
            <person name="Chivian D."/>
            <person name="Pinel N."/>
            <person name="Gabster J.A."/>
            <person name="Dehal P.S."/>
            <person name="He Z."/>
            <person name="Yang Z.K."/>
            <person name="Yen H.C."/>
            <person name="Zhou J."/>
            <person name="Wall J.D."/>
            <person name="Hazen T.C."/>
            <person name="Arkin A.P."/>
            <person name="Stahl D.A."/>
        </authorList>
    </citation>
    <scope>NUCLEOTIDE SEQUENCE [LARGE SCALE GENOMIC DNA]</scope>
    <source>
        <strain evidence="4">DP4</strain>
    </source>
</reference>